<organism evidence="9 10">
    <name type="scientific">Cordyceps militaris</name>
    <name type="common">Caterpillar fungus</name>
    <name type="synonym">Clavaria militaris</name>
    <dbReference type="NCBI Taxonomy" id="73501"/>
    <lineage>
        <taxon>Eukaryota</taxon>
        <taxon>Fungi</taxon>
        <taxon>Dikarya</taxon>
        <taxon>Ascomycota</taxon>
        <taxon>Pezizomycotina</taxon>
        <taxon>Sordariomycetes</taxon>
        <taxon>Hypocreomycetidae</taxon>
        <taxon>Hypocreales</taxon>
        <taxon>Cordycipitaceae</taxon>
        <taxon>Cordyceps</taxon>
    </lineage>
</organism>
<keyword evidence="2 7" id="KW-0812">Transmembrane</keyword>
<evidence type="ECO:0000313" key="9">
    <source>
        <dbReference type="EMBL" id="ATY59049.1"/>
    </source>
</evidence>
<dbReference type="PANTHER" id="PTHR33048">
    <property type="entry name" value="PTH11-LIKE INTEGRAL MEMBRANE PROTEIN (AFU_ORTHOLOGUE AFUA_5G11245)"/>
    <property type="match status" value="1"/>
</dbReference>
<evidence type="ECO:0000256" key="3">
    <source>
        <dbReference type="ARBA" id="ARBA00022989"/>
    </source>
</evidence>
<gene>
    <name evidence="9" type="ORF">A9K55_002900</name>
</gene>
<evidence type="ECO:0000259" key="8">
    <source>
        <dbReference type="Pfam" id="PF20684"/>
    </source>
</evidence>
<feature type="region of interest" description="Disordered" evidence="6">
    <location>
        <begin position="382"/>
        <end position="407"/>
    </location>
</feature>
<sequence length="407" mass="44554">MAHQGHWNRTRPAPTTVMPDLPDAEHWRTTLSAVSLTFGILASAVFVLRVCVARCSSCKIRAEDVIMGVGVVLMWGTIASVLLKAYNGMGIPARQIPRAQRHLLNLGSFLIPKFWAGSTACCKVAIILFLQRVVGFKRSVHTALIVVAVISVLWALGVIFFTTFACTPVSFYWNKSGRDGHCMSRHRYKNGNIVFGVLGMVTDFVVLVIPMPTLWKSQMRRKQKIAMTGVLGIGLVVCIFSLLRTIQFFYLDLDKISSKSIDLVIHDTLTAADNVPTASSGLESIWTVLENEFAVICGCAPQLAPLFQSLRPRKAKTSGYAGMYDTSVLGKHTKMSVIRTTVSGTTGGDVMPGLRTVPRDGRSSSEIELKGIEVRTAINQEISASGDAHHDPGRLSRRENSGSYTRI</sequence>
<name>A0A2H4S7G6_CORMI</name>
<feature type="transmembrane region" description="Helical" evidence="7">
    <location>
        <begin position="65"/>
        <end position="86"/>
    </location>
</feature>
<dbReference type="InterPro" id="IPR049326">
    <property type="entry name" value="Rhodopsin_dom_fungi"/>
</dbReference>
<dbReference type="AlphaFoldDB" id="A0A2H4S7G6"/>
<dbReference type="VEuPathDB" id="FungiDB:A9K55_002900"/>
<evidence type="ECO:0000313" key="10">
    <source>
        <dbReference type="Proteomes" id="UP000323067"/>
    </source>
</evidence>
<evidence type="ECO:0000256" key="6">
    <source>
        <dbReference type="SAM" id="MobiDB-lite"/>
    </source>
</evidence>
<dbReference type="PANTHER" id="PTHR33048:SF47">
    <property type="entry name" value="INTEGRAL MEMBRANE PROTEIN-RELATED"/>
    <property type="match status" value="1"/>
</dbReference>
<dbReference type="OrthoDB" id="10017208at2759"/>
<evidence type="ECO:0000256" key="4">
    <source>
        <dbReference type="ARBA" id="ARBA00023136"/>
    </source>
</evidence>
<dbReference type="VEuPathDB" id="FungiDB:CCM_05525"/>
<dbReference type="Pfam" id="PF20684">
    <property type="entry name" value="Fung_rhodopsin"/>
    <property type="match status" value="1"/>
</dbReference>
<comment type="subcellular location">
    <subcellularLocation>
        <location evidence="1">Membrane</location>
        <topology evidence="1">Multi-pass membrane protein</topology>
    </subcellularLocation>
</comment>
<dbReference type="Proteomes" id="UP000323067">
    <property type="component" value="Chromosome iv"/>
</dbReference>
<feature type="compositionally biased region" description="Basic and acidic residues" evidence="6">
    <location>
        <begin position="387"/>
        <end position="400"/>
    </location>
</feature>
<feature type="transmembrane region" description="Helical" evidence="7">
    <location>
        <begin position="31"/>
        <end position="53"/>
    </location>
</feature>
<keyword evidence="3 7" id="KW-1133">Transmembrane helix</keyword>
<dbReference type="EMBL" id="CP023322">
    <property type="protein sequence ID" value="ATY59049.1"/>
    <property type="molecule type" value="Genomic_DNA"/>
</dbReference>
<evidence type="ECO:0000256" key="2">
    <source>
        <dbReference type="ARBA" id="ARBA00022692"/>
    </source>
</evidence>
<protein>
    <submittedName>
        <fullName evidence="9">Integral membrane</fullName>
    </submittedName>
</protein>
<feature type="transmembrane region" description="Helical" evidence="7">
    <location>
        <begin position="193"/>
        <end position="215"/>
    </location>
</feature>
<dbReference type="GO" id="GO:0016020">
    <property type="term" value="C:membrane"/>
    <property type="evidence" value="ECO:0007669"/>
    <property type="project" value="UniProtKB-SubCell"/>
</dbReference>
<evidence type="ECO:0000256" key="1">
    <source>
        <dbReference type="ARBA" id="ARBA00004141"/>
    </source>
</evidence>
<evidence type="ECO:0000256" key="7">
    <source>
        <dbReference type="SAM" id="Phobius"/>
    </source>
</evidence>
<feature type="transmembrane region" description="Helical" evidence="7">
    <location>
        <begin position="227"/>
        <end position="250"/>
    </location>
</feature>
<accession>A0A2H4S7G6</accession>
<proteinExistence type="inferred from homology"/>
<comment type="similarity">
    <text evidence="5">Belongs to the SAT4 family.</text>
</comment>
<dbReference type="InterPro" id="IPR052337">
    <property type="entry name" value="SAT4-like"/>
</dbReference>
<evidence type="ECO:0000256" key="5">
    <source>
        <dbReference type="ARBA" id="ARBA00038359"/>
    </source>
</evidence>
<feature type="transmembrane region" description="Helical" evidence="7">
    <location>
        <begin position="106"/>
        <end position="130"/>
    </location>
</feature>
<feature type="transmembrane region" description="Helical" evidence="7">
    <location>
        <begin position="142"/>
        <end position="173"/>
    </location>
</feature>
<feature type="domain" description="Rhodopsin" evidence="8">
    <location>
        <begin position="49"/>
        <end position="308"/>
    </location>
</feature>
<reference evidence="9 10" key="1">
    <citation type="journal article" date="2017" name="BMC Genomics">
        <title>Chromosome level assembly and secondary metabolite potential of the parasitic fungus Cordyceps militaris.</title>
        <authorList>
            <person name="Kramer G.J."/>
            <person name="Nodwell J.R."/>
        </authorList>
    </citation>
    <scope>NUCLEOTIDE SEQUENCE [LARGE SCALE GENOMIC DNA]</scope>
    <source>
        <strain evidence="9 10">ATCC 34164</strain>
    </source>
</reference>
<keyword evidence="4 7" id="KW-0472">Membrane</keyword>